<comment type="caution">
    <text evidence="6">The sequence shown here is derived from an EMBL/GenBank/DDBJ whole genome shotgun (WGS) entry which is preliminary data.</text>
</comment>
<dbReference type="InterPro" id="IPR036271">
    <property type="entry name" value="Tet_transcr_reg_TetR-rel_C_sf"/>
</dbReference>
<evidence type="ECO:0000256" key="3">
    <source>
        <dbReference type="ARBA" id="ARBA00023163"/>
    </source>
</evidence>
<evidence type="ECO:0000313" key="6">
    <source>
        <dbReference type="EMBL" id="MCQ4120355.1"/>
    </source>
</evidence>
<dbReference type="PANTHER" id="PTHR30055">
    <property type="entry name" value="HTH-TYPE TRANSCRIPTIONAL REGULATOR RUTR"/>
    <property type="match status" value="1"/>
</dbReference>
<dbReference type="RefSeq" id="WP_255969551.1">
    <property type="nucleotide sequence ID" value="NZ_JANFQF010000011.1"/>
</dbReference>
<feature type="DNA-binding region" description="H-T-H motif" evidence="4">
    <location>
        <begin position="35"/>
        <end position="54"/>
    </location>
</feature>
<dbReference type="InterPro" id="IPR025996">
    <property type="entry name" value="MT1864/Rv1816-like_C"/>
</dbReference>
<protein>
    <submittedName>
        <fullName evidence="6">TetR/AcrR family transcriptional regulator</fullName>
    </submittedName>
</protein>
<keyword evidence="7" id="KW-1185">Reference proteome</keyword>
<keyword evidence="2 4" id="KW-0238">DNA-binding</keyword>
<keyword evidence="3" id="KW-0804">Transcription</keyword>
<dbReference type="InterPro" id="IPR001647">
    <property type="entry name" value="HTH_TetR"/>
</dbReference>
<evidence type="ECO:0000256" key="4">
    <source>
        <dbReference type="PROSITE-ProRule" id="PRU00335"/>
    </source>
</evidence>
<dbReference type="PRINTS" id="PR00455">
    <property type="entry name" value="HTHTETR"/>
</dbReference>
<evidence type="ECO:0000313" key="7">
    <source>
        <dbReference type="Proteomes" id="UP001524501"/>
    </source>
</evidence>
<evidence type="ECO:0000256" key="2">
    <source>
        <dbReference type="ARBA" id="ARBA00023125"/>
    </source>
</evidence>
<dbReference type="Proteomes" id="UP001524501">
    <property type="component" value="Unassembled WGS sequence"/>
</dbReference>
<accession>A0ABT1QGY1</accession>
<feature type="domain" description="HTH tetR-type" evidence="5">
    <location>
        <begin position="12"/>
        <end position="72"/>
    </location>
</feature>
<keyword evidence="1" id="KW-0805">Transcription regulation</keyword>
<dbReference type="Gene3D" id="1.10.357.10">
    <property type="entry name" value="Tetracycline Repressor, domain 2"/>
    <property type="match status" value="1"/>
</dbReference>
<proteinExistence type="predicted"/>
<dbReference type="Pfam" id="PF13305">
    <property type="entry name" value="TetR_C_33"/>
    <property type="match status" value="1"/>
</dbReference>
<evidence type="ECO:0000259" key="5">
    <source>
        <dbReference type="PROSITE" id="PS50977"/>
    </source>
</evidence>
<dbReference type="SUPFAM" id="SSF46689">
    <property type="entry name" value="Homeodomain-like"/>
    <property type="match status" value="1"/>
</dbReference>
<dbReference type="Pfam" id="PF00440">
    <property type="entry name" value="TetR_N"/>
    <property type="match status" value="1"/>
</dbReference>
<dbReference type="InterPro" id="IPR050109">
    <property type="entry name" value="HTH-type_TetR-like_transc_reg"/>
</dbReference>
<reference evidence="6 7" key="1">
    <citation type="submission" date="2022-07" db="EMBL/GenBank/DDBJ databases">
        <title>Degradation activity of malathion, p-nitrophenol and potential low-temperature adaptation strategy of Rhodococcus sp. FXJ9.536.</title>
        <authorList>
            <person name="Huang J."/>
            <person name="Huang Y."/>
        </authorList>
    </citation>
    <scope>NUCLEOTIDE SEQUENCE [LARGE SCALE GENOMIC DNA]</scope>
    <source>
        <strain evidence="6 7">FXJ9.536</strain>
    </source>
</reference>
<dbReference type="SUPFAM" id="SSF48498">
    <property type="entry name" value="Tetracyclin repressor-like, C-terminal domain"/>
    <property type="match status" value="1"/>
</dbReference>
<gene>
    <name evidence="6" type="ORF">NOF53_14440</name>
</gene>
<organism evidence="6 7">
    <name type="scientific">Rhodococcus tibetensis</name>
    <dbReference type="NCBI Taxonomy" id="2965064"/>
    <lineage>
        <taxon>Bacteria</taxon>
        <taxon>Bacillati</taxon>
        <taxon>Actinomycetota</taxon>
        <taxon>Actinomycetes</taxon>
        <taxon>Mycobacteriales</taxon>
        <taxon>Nocardiaceae</taxon>
        <taxon>Rhodococcus</taxon>
    </lineage>
</organism>
<dbReference type="PROSITE" id="PS50977">
    <property type="entry name" value="HTH_TETR_2"/>
    <property type="match status" value="1"/>
</dbReference>
<sequence>MVDTVYVTGEVQPLRERLIDCARELLNEGGIDAVGLRAVARRAGVSHGAPRRYFPTHKALLASLAAAGFAELSDQLHAVVETTPDPVDRLRRSALTYVAFAAERRNLFDLMFRHDVLEGSGIELRKQSRPLFEAVITLVGEAGAADPRAVALQLWTQLHGVAVLRAAGSIEVVAGPVDAEAFVSRMIEVYLRP</sequence>
<dbReference type="EMBL" id="JANFQF010000011">
    <property type="protein sequence ID" value="MCQ4120355.1"/>
    <property type="molecule type" value="Genomic_DNA"/>
</dbReference>
<evidence type="ECO:0000256" key="1">
    <source>
        <dbReference type="ARBA" id="ARBA00023015"/>
    </source>
</evidence>
<dbReference type="PANTHER" id="PTHR30055:SF220">
    <property type="entry name" value="TETR-FAMILY REGULATORY PROTEIN"/>
    <property type="match status" value="1"/>
</dbReference>
<name>A0ABT1QGY1_9NOCA</name>
<dbReference type="InterPro" id="IPR009057">
    <property type="entry name" value="Homeodomain-like_sf"/>
</dbReference>